<evidence type="ECO:0000256" key="7">
    <source>
        <dbReference type="ARBA" id="ARBA00022989"/>
    </source>
</evidence>
<evidence type="ECO:0000256" key="2">
    <source>
        <dbReference type="ARBA" id="ARBA00022448"/>
    </source>
</evidence>
<sequence length="1232" mass="138680">MEAQEIERDKKIPKLPFLGIPRSIYFGNNYFESRNELNIKSRKNLYGFSAEGGLIRAASSNESGPGTENNFLKSFVFADITKSLSDQFYSIFSRKRNNEKNNNPTTQQIFSFYLNMTSLGKKWYRIDAFINALMCALFIWNTTYVNQAQMNVPYSLLALNAFLAFLLAILFIPRVYLATDTKKFIRGTFFISSIFTILTPFLVFYGILTYPENYRNTLLSSGNYVYFYPLMFYRLNYLLGKVLKSMKISMRFGLVFQKALQSISTVITTMLTISSFSYIIIYITRENTSDQIMSFGDVLFFAGVSSVTGLTSDLAPDTFFTKGVAVFVMALGIIWLPAKTSEILALVDERNPYPVKYVSEPNQNHVILIGDLWFGTLFEFLREFFSEDHGLSIVNTQIVLMSETPPDKNTEMLLTDPSYKKSLKFVSGSPASYRDLENVRAEKASSIFVLSSKNTNESNETKEDSQVVMIVLAIKRYLHSAGADVPIYAQTLLPETALHLEHITKDVICIPELRLGILAQGIAAPGFSSMIQALITTIPDNLNKQLTKLVENKEGLQWITEYINGLGQEIYSTKFSSFFVGMEFSKAATYIFKKYSSVLFAIKIDVNGMYTNGNKYSQRESILTNPTGYILKGDEIGFIISTDSYVTQNIGSIPNQNESFLVDIDISENTSLLSNDHKTGKTSETPIDIINSTLTKKNKIINSKSSKTVANSLSDTKARKILHSKGLSYISYFEGYDGKGKVNIPTKSSNNRDDLEMGFNEPSTSLGKRSQSFEQRELQTVENKKDKTVYDVDKISSISPKNLFLDGNHIVHDLIEDPFKKKLTADGLPINIKKHVVICINDSVFPNNMEYLVGSIRSSAHGSYKYNKKRFCASHDTEQDGCTWFGSYSFLPSAFNHSDEGSSTSKESVEEEATFINLQPIVFLCQEYPTDEDREILGRYRSVYFIKGSPLVRSDLIRTRVMTALSAIVLLSSIDGIDMSKYSSFEQKTNLSTVSTDAPSVLTVLNVESLTGNTPNFSLCVELNYRKNMKFIGDSNVIFVNEAMIQSMLQPSFMSGVCYAPTILDTIICQSFYNKHIIPLLKNLVFPQGDITHQVEYSKMVTAGLHSSDLPPTPRKLPGKNNSDVYLINIPKNMIGKNYSNLFIEALSKYNAICMGLFRNSINVVNSYKHPNLSQKDLIDNCIATVLTFNSPETTSYFVANPSPNTRLVGDDRVYILSRSYPNWDSIEFDSK</sequence>
<keyword evidence="8" id="KW-0406">Ion transport</keyword>
<feature type="transmembrane region" description="Helical" evidence="12">
    <location>
        <begin position="123"/>
        <end position="140"/>
    </location>
</feature>
<evidence type="ECO:0000313" key="14">
    <source>
        <dbReference type="EMBL" id="PVU99513.1"/>
    </source>
</evidence>
<dbReference type="Gene3D" id="3.40.50.720">
    <property type="entry name" value="NAD(P)-binding Rossmann-like Domain"/>
    <property type="match status" value="1"/>
</dbReference>
<dbReference type="GO" id="GO:0016020">
    <property type="term" value="C:membrane"/>
    <property type="evidence" value="ECO:0007669"/>
    <property type="project" value="UniProtKB-SubCell"/>
</dbReference>
<keyword evidence="6" id="KW-0630">Potassium</keyword>
<feature type="domain" description="RCK N-terminal" evidence="13">
    <location>
        <begin position="363"/>
        <end position="508"/>
    </location>
</feature>
<evidence type="ECO:0000256" key="5">
    <source>
        <dbReference type="ARBA" id="ARBA00022826"/>
    </source>
</evidence>
<dbReference type="Pfam" id="PF22614">
    <property type="entry name" value="Slo-like_RCK"/>
    <property type="match status" value="2"/>
</dbReference>
<feature type="transmembrane region" description="Helical" evidence="12">
    <location>
        <begin position="184"/>
        <end position="205"/>
    </location>
</feature>
<dbReference type="PROSITE" id="PS51201">
    <property type="entry name" value="RCK_N"/>
    <property type="match status" value="1"/>
</dbReference>
<dbReference type="PANTHER" id="PTHR10027">
    <property type="entry name" value="CALCIUM-ACTIVATED POTASSIUM CHANNEL ALPHA CHAIN"/>
    <property type="match status" value="1"/>
</dbReference>
<keyword evidence="5" id="KW-0631">Potassium channel</keyword>
<dbReference type="SUPFAM" id="SSF81324">
    <property type="entry name" value="Voltage-gated potassium channels"/>
    <property type="match status" value="1"/>
</dbReference>
<accession>A0A2T9Z4J2</accession>
<dbReference type="GO" id="GO:0005267">
    <property type="term" value="F:potassium channel activity"/>
    <property type="evidence" value="ECO:0007669"/>
    <property type="project" value="UniProtKB-KW"/>
</dbReference>
<evidence type="ECO:0000256" key="12">
    <source>
        <dbReference type="SAM" id="Phobius"/>
    </source>
</evidence>
<evidence type="ECO:0000256" key="9">
    <source>
        <dbReference type="ARBA" id="ARBA00023136"/>
    </source>
</evidence>
<keyword evidence="15" id="KW-1185">Reference proteome</keyword>
<evidence type="ECO:0000256" key="8">
    <source>
        <dbReference type="ARBA" id="ARBA00023065"/>
    </source>
</evidence>
<dbReference type="EMBL" id="MBFT01000032">
    <property type="protein sequence ID" value="PVU99513.1"/>
    <property type="molecule type" value="Genomic_DNA"/>
</dbReference>
<keyword evidence="2" id="KW-0813">Transport</keyword>
<feature type="transmembrane region" description="Helical" evidence="12">
    <location>
        <begin position="295"/>
        <end position="312"/>
    </location>
</feature>
<evidence type="ECO:0000256" key="4">
    <source>
        <dbReference type="ARBA" id="ARBA00022692"/>
    </source>
</evidence>
<comment type="subcellular location">
    <subcellularLocation>
        <location evidence="1">Membrane</location>
        <topology evidence="1">Multi-pass membrane protein</topology>
    </subcellularLocation>
</comment>
<dbReference type="PANTHER" id="PTHR10027:SF10">
    <property type="entry name" value="SLOWPOKE 2, ISOFORM D"/>
    <property type="match status" value="1"/>
</dbReference>
<dbReference type="InterPro" id="IPR003929">
    <property type="entry name" value="K_chnl_BK_asu"/>
</dbReference>
<gene>
    <name evidence="14" type="ORF">BB559_000630</name>
</gene>
<dbReference type="AlphaFoldDB" id="A0A2T9Z4J2"/>
<dbReference type="Proteomes" id="UP000245699">
    <property type="component" value="Unassembled WGS sequence"/>
</dbReference>
<evidence type="ECO:0000256" key="1">
    <source>
        <dbReference type="ARBA" id="ARBA00004141"/>
    </source>
</evidence>
<evidence type="ECO:0000256" key="10">
    <source>
        <dbReference type="ARBA" id="ARBA00023303"/>
    </source>
</evidence>
<reference evidence="14 15" key="1">
    <citation type="journal article" date="2018" name="MBio">
        <title>Comparative Genomics Reveals the Core Gene Toolbox for the Fungus-Insect Symbiosis.</title>
        <authorList>
            <person name="Wang Y."/>
            <person name="Stata M."/>
            <person name="Wang W."/>
            <person name="Stajich J.E."/>
            <person name="White M.M."/>
            <person name="Moncalvo J.M."/>
        </authorList>
    </citation>
    <scope>NUCLEOTIDE SEQUENCE [LARGE SCALE GENOMIC DNA]</scope>
    <source>
        <strain evidence="14 15">AUS-77-4</strain>
    </source>
</reference>
<organism evidence="14 15">
    <name type="scientific">Furculomyces boomerangus</name>
    <dbReference type="NCBI Taxonomy" id="61424"/>
    <lineage>
        <taxon>Eukaryota</taxon>
        <taxon>Fungi</taxon>
        <taxon>Fungi incertae sedis</taxon>
        <taxon>Zoopagomycota</taxon>
        <taxon>Kickxellomycotina</taxon>
        <taxon>Harpellomycetes</taxon>
        <taxon>Harpellales</taxon>
        <taxon>Harpellaceae</taxon>
        <taxon>Furculomyces</taxon>
    </lineage>
</organism>
<feature type="region of interest" description="Disordered" evidence="11">
    <location>
        <begin position="748"/>
        <end position="773"/>
    </location>
</feature>
<feature type="compositionally biased region" description="Polar residues" evidence="11">
    <location>
        <begin position="761"/>
        <end position="773"/>
    </location>
</feature>
<keyword evidence="7 12" id="KW-1133">Transmembrane helix</keyword>
<evidence type="ECO:0000313" key="15">
    <source>
        <dbReference type="Proteomes" id="UP000245699"/>
    </source>
</evidence>
<dbReference type="OrthoDB" id="297496at2759"/>
<evidence type="ECO:0000256" key="3">
    <source>
        <dbReference type="ARBA" id="ARBA00022538"/>
    </source>
</evidence>
<keyword evidence="10" id="KW-0407">Ion channel</keyword>
<dbReference type="InterPro" id="IPR047871">
    <property type="entry name" value="K_chnl_Slo-like"/>
</dbReference>
<comment type="caution">
    <text evidence="14">The sequence shown here is derived from an EMBL/GenBank/DDBJ whole genome shotgun (WGS) entry which is preliminary data.</text>
</comment>
<feature type="transmembrane region" description="Helical" evidence="12">
    <location>
        <begin position="319"/>
        <end position="338"/>
    </location>
</feature>
<name>A0A2T9Z4J2_9FUNG</name>
<dbReference type="Gene3D" id="1.10.287.70">
    <property type="match status" value="1"/>
</dbReference>
<proteinExistence type="predicted"/>
<feature type="transmembrane region" description="Helical" evidence="12">
    <location>
        <begin position="152"/>
        <end position="172"/>
    </location>
</feature>
<keyword evidence="9 12" id="KW-0472">Membrane</keyword>
<keyword evidence="3" id="KW-0633">Potassium transport</keyword>
<dbReference type="Pfam" id="PF03493">
    <property type="entry name" value="BK_channel_a"/>
    <property type="match status" value="1"/>
</dbReference>
<keyword evidence="4 12" id="KW-0812">Transmembrane</keyword>
<feature type="transmembrane region" description="Helical" evidence="12">
    <location>
        <begin position="225"/>
        <end position="243"/>
    </location>
</feature>
<evidence type="ECO:0000256" key="11">
    <source>
        <dbReference type="SAM" id="MobiDB-lite"/>
    </source>
</evidence>
<protein>
    <recommendedName>
        <fullName evidence="13">RCK N-terminal domain-containing protein</fullName>
    </recommendedName>
</protein>
<dbReference type="InterPro" id="IPR003148">
    <property type="entry name" value="RCK_N"/>
</dbReference>
<evidence type="ECO:0000259" key="13">
    <source>
        <dbReference type="PROSITE" id="PS51201"/>
    </source>
</evidence>
<feature type="transmembrane region" description="Helical" evidence="12">
    <location>
        <begin position="263"/>
        <end position="283"/>
    </location>
</feature>
<evidence type="ECO:0000256" key="6">
    <source>
        <dbReference type="ARBA" id="ARBA00022958"/>
    </source>
</evidence>